<reference evidence="9 10" key="1">
    <citation type="submission" date="2007-07" db="EMBL/GenBank/DDBJ databases">
        <title>Complete sequence of chromosome of Xanthobacter autotrophicus Py2.</title>
        <authorList>
            <consortium name="US DOE Joint Genome Institute"/>
            <person name="Copeland A."/>
            <person name="Lucas S."/>
            <person name="Lapidus A."/>
            <person name="Barry K."/>
            <person name="Glavina del Rio T."/>
            <person name="Hammon N."/>
            <person name="Israni S."/>
            <person name="Dalin E."/>
            <person name="Tice H."/>
            <person name="Pitluck S."/>
            <person name="Sims D."/>
            <person name="Brettin T."/>
            <person name="Bruce D."/>
            <person name="Detter J.C."/>
            <person name="Han C."/>
            <person name="Tapia R."/>
            <person name="Brainard J."/>
            <person name="Schmutz J."/>
            <person name="Larimer F."/>
            <person name="Land M."/>
            <person name="Hauser L."/>
            <person name="Kyrpides N."/>
            <person name="Kim E."/>
            <person name="Ensigns S.A."/>
            <person name="Richardson P."/>
        </authorList>
    </citation>
    <scope>NUCLEOTIDE SEQUENCE [LARGE SCALE GENOMIC DNA]</scope>
    <source>
        <strain evidence="10">ATCC BAA-1158 / Py2</strain>
    </source>
</reference>
<feature type="transmembrane region" description="Helical" evidence="8">
    <location>
        <begin position="104"/>
        <end position="137"/>
    </location>
</feature>
<dbReference type="OrthoDB" id="9787129at2"/>
<evidence type="ECO:0000313" key="9">
    <source>
        <dbReference type="EMBL" id="ABS66483.1"/>
    </source>
</evidence>
<dbReference type="AlphaFoldDB" id="A7IEP0"/>
<dbReference type="InterPro" id="IPR003474">
    <property type="entry name" value="Glcn_transporter"/>
</dbReference>
<feature type="transmembrane region" description="Helical" evidence="8">
    <location>
        <begin position="390"/>
        <end position="413"/>
    </location>
</feature>
<dbReference type="EMBL" id="CP000781">
    <property type="protein sequence ID" value="ABS66483.1"/>
    <property type="molecule type" value="Genomic_DNA"/>
</dbReference>
<comment type="similarity">
    <text evidence="7">Belongs to the GntP permease family.</text>
</comment>
<feature type="transmembrane region" description="Helical" evidence="8">
    <location>
        <begin position="303"/>
        <end position="323"/>
    </location>
</feature>
<evidence type="ECO:0000256" key="1">
    <source>
        <dbReference type="ARBA" id="ARBA00004651"/>
    </source>
</evidence>
<feature type="transmembrane region" description="Helical" evidence="8">
    <location>
        <begin position="425"/>
        <end position="449"/>
    </location>
</feature>
<feature type="transmembrane region" description="Helical" evidence="8">
    <location>
        <begin position="227"/>
        <end position="249"/>
    </location>
</feature>
<dbReference type="PANTHER" id="PTHR30354:SF22">
    <property type="entry name" value="HIGH-AFFINITY GLUCONATE TRANSPORTER"/>
    <property type="match status" value="1"/>
</dbReference>
<feature type="transmembrane region" description="Helical" evidence="8">
    <location>
        <begin position="34"/>
        <end position="55"/>
    </location>
</feature>
<evidence type="ECO:0000256" key="2">
    <source>
        <dbReference type="ARBA" id="ARBA00022448"/>
    </source>
</evidence>
<evidence type="ECO:0000256" key="5">
    <source>
        <dbReference type="ARBA" id="ARBA00022989"/>
    </source>
</evidence>
<organism evidence="9 10">
    <name type="scientific">Xanthobacter autotrophicus (strain ATCC BAA-1158 / Py2)</name>
    <dbReference type="NCBI Taxonomy" id="78245"/>
    <lineage>
        <taxon>Bacteria</taxon>
        <taxon>Pseudomonadati</taxon>
        <taxon>Pseudomonadota</taxon>
        <taxon>Alphaproteobacteria</taxon>
        <taxon>Hyphomicrobiales</taxon>
        <taxon>Xanthobacteraceae</taxon>
        <taxon>Xanthobacter</taxon>
    </lineage>
</organism>
<keyword evidence="10" id="KW-1185">Reference proteome</keyword>
<dbReference type="NCBIfam" id="TIGR00791">
    <property type="entry name" value="gntP"/>
    <property type="match status" value="1"/>
</dbReference>
<dbReference type="PIRSF" id="PIRSF002746">
    <property type="entry name" value="Gluconate_transporter"/>
    <property type="match status" value="1"/>
</dbReference>
<evidence type="ECO:0000313" key="10">
    <source>
        <dbReference type="Proteomes" id="UP000002417"/>
    </source>
</evidence>
<feature type="transmembrane region" description="Helical" evidence="8">
    <location>
        <begin position="182"/>
        <end position="206"/>
    </location>
</feature>
<evidence type="ECO:0000256" key="8">
    <source>
        <dbReference type="SAM" id="Phobius"/>
    </source>
</evidence>
<dbReference type="eggNOG" id="COG2610">
    <property type="taxonomic scope" value="Bacteria"/>
</dbReference>
<protein>
    <submittedName>
        <fullName evidence="9">Gluconate transporter</fullName>
    </submittedName>
</protein>
<keyword evidence="2" id="KW-0813">Transport</keyword>
<feature type="transmembrane region" description="Helical" evidence="8">
    <location>
        <begin position="9"/>
        <end position="28"/>
    </location>
</feature>
<keyword evidence="3" id="KW-1003">Cell membrane</keyword>
<dbReference type="PANTHER" id="PTHR30354">
    <property type="entry name" value="GNT FAMILY GLUCONATE TRANSPORTER"/>
    <property type="match status" value="1"/>
</dbReference>
<dbReference type="HOGENOM" id="CLU_027949_0_0_5"/>
<dbReference type="KEGG" id="xau:Xaut_1234"/>
<evidence type="ECO:0000256" key="3">
    <source>
        <dbReference type="ARBA" id="ARBA00022475"/>
    </source>
</evidence>
<feature type="transmembrane region" description="Helical" evidence="8">
    <location>
        <begin position="144"/>
        <end position="162"/>
    </location>
</feature>
<dbReference type="GO" id="GO:0015128">
    <property type="term" value="F:gluconate transmembrane transporter activity"/>
    <property type="evidence" value="ECO:0007669"/>
    <property type="project" value="InterPro"/>
</dbReference>
<accession>A7IEP0</accession>
<dbReference type="GO" id="GO:0005886">
    <property type="term" value="C:plasma membrane"/>
    <property type="evidence" value="ECO:0007669"/>
    <property type="project" value="UniProtKB-SubCell"/>
</dbReference>
<sequence length="450" mass="46687">MLGMSKDTFLLVDAAVTIIGLIVLITRFKVHPFVALILAAGFLGLSSGMPVDLIMKSFQDGFGGVLGFVGIVLGLGTMLGKLMAESGGADQIAQTLINAFGKQRVHWAIMLAAFLVGIPLFFEIGFVLLIPLVFVMASRTGVSLVKVGISLLAGLSAVHGLVPPHPGPLLAVGVFGADIGKTIFYGLIVGLPAAAIAGPMFGSFISRRIPGHPSPELVAQFVQDERAHTLPGFGVTLATILLPVVLMLLKAFADVAFAAGHPVRAWLDLIGHPITALLAALLLSLYTFGSARGFSREVIGKHLNDSLLPVAGIILIVGAGGGFKQMLVASGVGDVIGHMAVQAHVNPILLAWLVAAVIRVATGSATVATITGAGIVAPVLALTPGVNRELLVLATGAGSVVLSHVNDAGFWLVKQYFNMTVEETFKTWTAMETILSVVALGLIMLLSLVV</sequence>
<evidence type="ECO:0000256" key="7">
    <source>
        <dbReference type="ARBA" id="ARBA00049663"/>
    </source>
</evidence>
<gene>
    <name evidence="9" type="ordered locus">Xaut_1234</name>
</gene>
<dbReference type="Proteomes" id="UP000002417">
    <property type="component" value="Chromosome"/>
</dbReference>
<keyword evidence="5 8" id="KW-1133">Transmembrane helix</keyword>
<keyword evidence="4 8" id="KW-0812">Transmembrane</keyword>
<name>A7IEP0_XANP2</name>
<dbReference type="PhylomeDB" id="A7IEP0"/>
<comment type="subcellular location">
    <subcellularLocation>
        <location evidence="1">Cell membrane</location>
        <topology evidence="1">Multi-pass membrane protein</topology>
    </subcellularLocation>
</comment>
<feature type="transmembrane region" description="Helical" evidence="8">
    <location>
        <begin position="62"/>
        <end position="84"/>
    </location>
</feature>
<keyword evidence="6 8" id="KW-0472">Membrane</keyword>
<evidence type="ECO:0000256" key="6">
    <source>
        <dbReference type="ARBA" id="ARBA00023136"/>
    </source>
</evidence>
<evidence type="ECO:0000256" key="4">
    <source>
        <dbReference type="ARBA" id="ARBA00022692"/>
    </source>
</evidence>
<dbReference type="STRING" id="78245.Xaut_1234"/>
<feature type="transmembrane region" description="Helical" evidence="8">
    <location>
        <begin position="365"/>
        <end position="384"/>
    </location>
</feature>
<feature type="transmembrane region" description="Helical" evidence="8">
    <location>
        <begin position="269"/>
        <end position="291"/>
    </location>
</feature>
<proteinExistence type="inferred from homology"/>
<dbReference type="Pfam" id="PF02447">
    <property type="entry name" value="GntP_permease"/>
    <property type="match status" value="1"/>
</dbReference>